<dbReference type="Pfam" id="PF03773">
    <property type="entry name" value="ArsP_1"/>
    <property type="match status" value="1"/>
</dbReference>
<keyword evidence="4 7" id="KW-0812">Transmembrane</keyword>
<feature type="transmembrane region" description="Helical" evidence="7">
    <location>
        <begin position="298"/>
        <end position="318"/>
    </location>
</feature>
<proteinExistence type="inferred from homology"/>
<feature type="transmembrane region" description="Helical" evidence="7">
    <location>
        <begin position="266"/>
        <end position="286"/>
    </location>
</feature>
<evidence type="ECO:0000256" key="7">
    <source>
        <dbReference type="SAM" id="Phobius"/>
    </source>
</evidence>
<comment type="subcellular location">
    <subcellularLocation>
        <location evidence="1">Cell membrane</location>
        <topology evidence="1">Multi-pass membrane protein</topology>
    </subcellularLocation>
</comment>
<feature type="transmembrane region" description="Helical" evidence="7">
    <location>
        <begin position="31"/>
        <end position="53"/>
    </location>
</feature>
<dbReference type="PANTHER" id="PTHR42775:SF1">
    <property type="entry name" value="PERMEASE RV2963-RELATED"/>
    <property type="match status" value="1"/>
</dbReference>
<accession>A0ABT4D0S9</accession>
<dbReference type="InterPro" id="IPR053166">
    <property type="entry name" value="UPF0718_permease"/>
</dbReference>
<evidence type="ECO:0000313" key="8">
    <source>
        <dbReference type="EMBL" id="MCY6484846.1"/>
    </source>
</evidence>
<feature type="transmembrane region" description="Helical" evidence="7">
    <location>
        <begin position="74"/>
        <end position="99"/>
    </location>
</feature>
<feature type="transmembrane region" description="Helical" evidence="7">
    <location>
        <begin position="204"/>
        <end position="225"/>
    </location>
</feature>
<feature type="transmembrane region" description="Helical" evidence="7">
    <location>
        <begin position="237"/>
        <end position="260"/>
    </location>
</feature>
<feature type="transmembrane region" description="Helical" evidence="7">
    <location>
        <begin position="139"/>
        <end position="157"/>
    </location>
</feature>
<dbReference type="EMBL" id="JAPQER010000004">
    <property type="protein sequence ID" value="MCY6484846.1"/>
    <property type="molecule type" value="Genomic_DNA"/>
</dbReference>
<evidence type="ECO:0000256" key="2">
    <source>
        <dbReference type="ARBA" id="ARBA00006386"/>
    </source>
</evidence>
<dbReference type="RefSeq" id="WP_268041169.1">
    <property type="nucleotide sequence ID" value="NZ_JAPQER010000004.1"/>
</dbReference>
<name>A0ABT4D0S9_9CLOT</name>
<comment type="caution">
    <text evidence="8">The sequence shown here is derived from an EMBL/GenBank/DDBJ whole genome shotgun (WGS) entry which is preliminary data.</text>
</comment>
<protein>
    <submittedName>
        <fullName evidence="8">Permease</fullName>
    </submittedName>
</protein>
<evidence type="ECO:0000256" key="4">
    <source>
        <dbReference type="ARBA" id="ARBA00022692"/>
    </source>
</evidence>
<comment type="similarity">
    <text evidence="2">Belongs to the UPF0718 family.</text>
</comment>
<sequence>MFTPVQWFADWLVYNIMGIDKASKLGNALNFFFFDTIKIFILLLLIIYVITFIRSFFPPEKTRKILAKNKGNTFVGHILAALLGIVTPFCSCSAVPLFIGFVEAGVPLGVTFSYLIAAPMVNEVALGLLYGLFGWRIALIYIVSGEIIAIVSGMIIGKLKLEKYVESYVYEMQIGNADIDIPDATMQERLKDSWIFTRDLIRKIWIYVIIGIGIGGIMHGWIPTGALAKYAGKGNPFAVFIGVAFGIPLYSNAAGVIPLVSELTRAGVAIGTALSFMMAVTALSIPEMILLKQVLKPKLLAIFIAIVGIGIVFTGYLFNFII</sequence>
<dbReference type="Proteomes" id="UP001078443">
    <property type="component" value="Unassembled WGS sequence"/>
</dbReference>
<keyword evidence="3" id="KW-1003">Cell membrane</keyword>
<keyword evidence="5 7" id="KW-1133">Transmembrane helix</keyword>
<evidence type="ECO:0000256" key="3">
    <source>
        <dbReference type="ARBA" id="ARBA00022475"/>
    </source>
</evidence>
<evidence type="ECO:0000313" key="9">
    <source>
        <dbReference type="Proteomes" id="UP001078443"/>
    </source>
</evidence>
<gene>
    <name evidence="8" type="ORF">OW763_10885</name>
</gene>
<dbReference type="InterPro" id="IPR005524">
    <property type="entry name" value="DUF318"/>
</dbReference>
<organism evidence="8 9">
    <name type="scientific">Clostridium aestuarii</name>
    <dbReference type="NCBI Taxonomy" id="338193"/>
    <lineage>
        <taxon>Bacteria</taxon>
        <taxon>Bacillati</taxon>
        <taxon>Bacillota</taxon>
        <taxon>Clostridia</taxon>
        <taxon>Eubacteriales</taxon>
        <taxon>Clostridiaceae</taxon>
        <taxon>Clostridium</taxon>
    </lineage>
</organism>
<keyword evidence="6 7" id="KW-0472">Membrane</keyword>
<evidence type="ECO:0000256" key="5">
    <source>
        <dbReference type="ARBA" id="ARBA00022989"/>
    </source>
</evidence>
<keyword evidence="9" id="KW-1185">Reference proteome</keyword>
<dbReference type="PANTHER" id="PTHR42775">
    <property type="entry name" value="PERMEASE RV2963-RELATED"/>
    <property type="match status" value="1"/>
</dbReference>
<evidence type="ECO:0000256" key="1">
    <source>
        <dbReference type="ARBA" id="ARBA00004651"/>
    </source>
</evidence>
<reference evidence="8" key="1">
    <citation type="submission" date="2022-12" db="EMBL/GenBank/DDBJ databases">
        <authorList>
            <person name="Wang J."/>
        </authorList>
    </citation>
    <scope>NUCLEOTIDE SEQUENCE</scope>
    <source>
        <strain evidence="8">HY-45-18</strain>
    </source>
</reference>
<evidence type="ECO:0000256" key="6">
    <source>
        <dbReference type="ARBA" id="ARBA00023136"/>
    </source>
</evidence>